<gene>
    <name evidence="6" type="ORF">B9Q03_10680</name>
</gene>
<evidence type="ECO:0000256" key="2">
    <source>
        <dbReference type="ARBA" id="ARBA00022448"/>
    </source>
</evidence>
<keyword evidence="4" id="KW-0067">ATP-binding</keyword>
<dbReference type="SUPFAM" id="SSF52540">
    <property type="entry name" value="P-loop containing nucleoside triphosphate hydrolases"/>
    <property type="match status" value="1"/>
</dbReference>
<dbReference type="EMBL" id="NEXE01000167">
    <property type="protein sequence ID" value="PSN87374.1"/>
    <property type="molecule type" value="Genomic_DNA"/>
</dbReference>
<dbReference type="GO" id="GO:0016887">
    <property type="term" value="F:ATP hydrolysis activity"/>
    <property type="evidence" value="ECO:0007669"/>
    <property type="project" value="InterPro"/>
</dbReference>
<dbReference type="InterPro" id="IPR003593">
    <property type="entry name" value="AAA+_ATPase"/>
</dbReference>
<dbReference type="PANTHER" id="PTHR43335:SF11">
    <property type="entry name" value="ABC TRANSPORTER RELATED"/>
    <property type="match status" value="1"/>
</dbReference>
<dbReference type="AlphaFoldDB" id="A0A2R6ALW5"/>
<evidence type="ECO:0000313" key="6">
    <source>
        <dbReference type="EMBL" id="PSN87374.1"/>
    </source>
</evidence>
<dbReference type="Pfam" id="PF00005">
    <property type="entry name" value="ABC_tran"/>
    <property type="match status" value="1"/>
</dbReference>
<keyword evidence="3" id="KW-0547">Nucleotide-binding</keyword>
<name>A0A2R6ALW5_9ARCH</name>
<proteinExistence type="inferred from homology"/>
<comment type="similarity">
    <text evidence="1">Belongs to the ABC transporter superfamily.</text>
</comment>
<dbReference type="PROSITE" id="PS50893">
    <property type="entry name" value="ABC_TRANSPORTER_2"/>
    <property type="match status" value="1"/>
</dbReference>
<dbReference type="PANTHER" id="PTHR43335">
    <property type="entry name" value="ABC TRANSPORTER, ATP-BINDING PROTEIN"/>
    <property type="match status" value="1"/>
</dbReference>
<evidence type="ECO:0000256" key="4">
    <source>
        <dbReference type="ARBA" id="ARBA00022840"/>
    </source>
</evidence>
<dbReference type="Gene3D" id="3.40.50.300">
    <property type="entry name" value="P-loop containing nucleotide triphosphate hydrolases"/>
    <property type="match status" value="1"/>
</dbReference>
<feature type="domain" description="ABC transporter" evidence="5">
    <location>
        <begin position="1"/>
        <end position="232"/>
    </location>
</feature>
<dbReference type="Proteomes" id="UP000240322">
    <property type="component" value="Unassembled WGS sequence"/>
</dbReference>
<dbReference type="CDD" id="cd03230">
    <property type="entry name" value="ABC_DR_subfamily_A"/>
    <property type="match status" value="1"/>
</dbReference>
<dbReference type="InterPro" id="IPR027417">
    <property type="entry name" value="P-loop_NTPase"/>
</dbReference>
<dbReference type="GO" id="GO:0005524">
    <property type="term" value="F:ATP binding"/>
    <property type="evidence" value="ECO:0007669"/>
    <property type="project" value="UniProtKB-KW"/>
</dbReference>
<organism evidence="6 7">
    <name type="scientific">Candidatus Marsarchaeota G2 archaeon OSP_D</name>
    <dbReference type="NCBI Taxonomy" id="1978157"/>
    <lineage>
        <taxon>Archaea</taxon>
        <taxon>Candidatus Marsarchaeota</taxon>
        <taxon>Candidatus Marsarchaeota group 2</taxon>
    </lineage>
</organism>
<keyword evidence="2" id="KW-0813">Transport</keyword>
<evidence type="ECO:0000256" key="1">
    <source>
        <dbReference type="ARBA" id="ARBA00005417"/>
    </source>
</evidence>
<comment type="caution">
    <text evidence="6">The sequence shown here is derived from an EMBL/GenBank/DDBJ whole genome shotgun (WGS) entry which is preliminary data.</text>
</comment>
<sequence length="311" mass="33531">MAEVVVFESAVKDYGSKRIGPVTLRVGRSEVMGLVGPNGSGKTTTIRLMLGLIRPSSGLVLVNGYPPHSRRVEALSGVGYSPELPNLPTFFTPRELLRLVGGELGVDPSKDGVDEVLERVGLLAYSDTKIGKLSKGMVQRLSIAQALMGNPQTLVLDEPLIGVDPIGADHLRKMLADFASKGGSVILSSHQLPEVEGLCTSVTAFRRGGVMFSGRVSELVGRVLGELTVRVEAIGLERNVIDKIRTLDGVLEVEENPRGLRVRVKADRELRPIIARTLIEEGCELREIGYLNNTLEELYRRVVGGDASGEG</sequence>
<protein>
    <recommendedName>
        <fullName evidence="5">ABC transporter domain-containing protein</fullName>
    </recommendedName>
</protein>
<evidence type="ECO:0000259" key="5">
    <source>
        <dbReference type="PROSITE" id="PS50893"/>
    </source>
</evidence>
<dbReference type="SMART" id="SM00382">
    <property type="entry name" value="AAA"/>
    <property type="match status" value="1"/>
</dbReference>
<dbReference type="InterPro" id="IPR003439">
    <property type="entry name" value="ABC_transporter-like_ATP-bd"/>
</dbReference>
<evidence type="ECO:0000256" key="3">
    <source>
        <dbReference type="ARBA" id="ARBA00022741"/>
    </source>
</evidence>
<accession>A0A2R6ALW5</accession>
<reference evidence="6 7" key="1">
    <citation type="submission" date="2017-04" db="EMBL/GenBank/DDBJ databases">
        <title>Novel microbial lineages endemic to geothermal iron-oxide mats fill important gaps in the evolutionary history of Archaea.</title>
        <authorList>
            <person name="Jay Z.J."/>
            <person name="Beam J.P."/>
            <person name="Dlakic M."/>
            <person name="Rusch D.B."/>
            <person name="Kozubal M.A."/>
            <person name="Inskeep W.P."/>
        </authorList>
    </citation>
    <scope>NUCLEOTIDE SEQUENCE [LARGE SCALE GENOMIC DNA]</scope>
    <source>
        <strain evidence="6">OSP_D</strain>
    </source>
</reference>
<evidence type="ECO:0000313" key="7">
    <source>
        <dbReference type="Proteomes" id="UP000240322"/>
    </source>
</evidence>